<evidence type="ECO:0000256" key="20">
    <source>
        <dbReference type="ARBA" id="ARBA00023242"/>
    </source>
</evidence>
<dbReference type="SUPFAM" id="SSF51182">
    <property type="entry name" value="RmlC-like cupins"/>
    <property type="match status" value="1"/>
</dbReference>
<keyword evidence="22" id="KW-0012">Acyltransferase</keyword>
<dbReference type="Gene3D" id="2.40.50.140">
    <property type="entry name" value="Nucleic acid-binding proteins"/>
    <property type="match status" value="4"/>
</dbReference>
<dbReference type="PANTHER" id="PTHR31201">
    <property type="entry name" value="OS01G0585100 PROTEIN"/>
    <property type="match status" value="1"/>
</dbReference>
<keyword evidence="15" id="KW-0443">Lipid metabolism</keyword>
<evidence type="ECO:0000256" key="19">
    <source>
        <dbReference type="ARBA" id="ARBA00023239"/>
    </source>
</evidence>
<evidence type="ECO:0000256" key="1">
    <source>
        <dbReference type="ARBA" id="ARBA00004123"/>
    </source>
</evidence>
<evidence type="ECO:0000256" key="21">
    <source>
        <dbReference type="ARBA" id="ARBA00023264"/>
    </source>
</evidence>
<feature type="domain" description="Replication factor A C-terminal" evidence="30">
    <location>
        <begin position="1190"/>
        <end position="1337"/>
    </location>
</feature>
<keyword evidence="17 26" id="KW-0472">Membrane</keyword>
<dbReference type="CDD" id="cd04477">
    <property type="entry name" value="RPA1N"/>
    <property type="match status" value="1"/>
</dbReference>
<comment type="catalytic activity">
    <reaction evidence="23">
        <text>(S)-ureidoglycolate = urea + glyoxylate</text>
        <dbReference type="Rhea" id="RHEA:11304"/>
        <dbReference type="ChEBI" id="CHEBI:16199"/>
        <dbReference type="ChEBI" id="CHEBI:36655"/>
        <dbReference type="ChEBI" id="CHEBI:57296"/>
        <dbReference type="EC" id="4.3.2.3"/>
    </reaction>
</comment>
<evidence type="ECO:0000259" key="29">
    <source>
        <dbReference type="Pfam" id="PF04057"/>
    </source>
</evidence>
<dbReference type="Gene3D" id="2.60.120.480">
    <property type="entry name" value="Ureidoglycolate hydrolase"/>
    <property type="match status" value="1"/>
</dbReference>
<comment type="similarity">
    <text evidence="3 24">Belongs to the replication factor A protein 1 family.</text>
</comment>
<dbReference type="GeneID" id="20228482"/>
<gene>
    <name evidence="32" type="ORF">AURANDRAFT_71962</name>
</gene>
<dbReference type="Pfam" id="PF16900">
    <property type="entry name" value="REPA_OB_2"/>
    <property type="match status" value="1"/>
</dbReference>
<name>F0YE47_AURAN</name>
<evidence type="ECO:0000256" key="26">
    <source>
        <dbReference type="SAM" id="Phobius"/>
    </source>
</evidence>
<feature type="transmembrane region" description="Helical" evidence="26">
    <location>
        <begin position="476"/>
        <end position="502"/>
    </location>
</feature>
<keyword evidence="7" id="KW-0659">Purine metabolism</keyword>
<comment type="subcellular location">
    <subcellularLocation>
        <location evidence="2">Membrane</location>
        <topology evidence="2">Multi-pass membrane protein</topology>
    </subcellularLocation>
    <subcellularLocation>
        <location evidence="1 24">Nucleus</location>
    </subcellularLocation>
</comment>
<dbReference type="KEGG" id="aaf:AURANDRAFT_71962"/>
<dbReference type="FunFam" id="2.40.50.140:FF:000064">
    <property type="entry name" value="Replication protein A subunit"/>
    <property type="match status" value="1"/>
</dbReference>
<keyword evidence="8" id="KW-0808">Transferase</keyword>
<dbReference type="GO" id="GO:0008270">
    <property type="term" value="F:zinc ion binding"/>
    <property type="evidence" value="ECO:0007669"/>
    <property type="project" value="UniProtKB-KW"/>
</dbReference>
<dbReference type="Pfam" id="PF01336">
    <property type="entry name" value="tRNA_anti-codon"/>
    <property type="match status" value="1"/>
</dbReference>
<evidence type="ECO:0000313" key="33">
    <source>
        <dbReference type="Proteomes" id="UP000002729"/>
    </source>
</evidence>
<organism evidence="33">
    <name type="scientific">Aureococcus anophagefferens</name>
    <name type="common">Harmful bloom alga</name>
    <dbReference type="NCBI Taxonomy" id="44056"/>
    <lineage>
        <taxon>Eukaryota</taxon>
        <taxon>Sar</taxon>
        <taxon>Stramenopiles</taxon>
        <taxon>Ochrophyta</taxon>
        <taxon>Pelagophyceae</taxon>
        <taxon>Pelagomonadales</taxon>
        <taxon>Pelagomonadaceae</taxon>
        <taxon>Aureococcus</taxon>
    </lineage>
</organism>
<dbReference type="CDD" id="cd04474">
    <property type="entry name" value="RPA1_DBD_A"/>
    <property type="match status" value="1"/>
</dbReference>
<accession>F0YE47</accession>
<proteinExistence type="inferred from homology"/>
<evidence type="ECO:0000256" key="4">
    <source>
        <dbReference type="ARBA" id="ARBA00006675"/>
    </source>
</evidence>
<feature type="region of interest" description="Disordered" evidence="25">
    <location>
        <begin position="863"/>
        <end position="886"/>
    </location>
</feature>
<dbReference type="GO" id="GO:0006310">
    <property type="term" value="P:DNA recombination"/>
    <property type="evidence" value="ECO:0007669"/>
    <property type="project" value="InterPro"/>
</dbReference>
<feature type="signal peptide" evidence="27">
    <location>
        <begin position="1"/>
        <end position="21"/>
    </location>
</feature>
<evidence type="ECO:0000256" key="7">
    <source>
        <dbReference type="ARBA" id="ARBA00022631"/>
    </source>
</evidence>
<dbReference type="FunFam" id="2.40.50.140:FF:000041">
    <property type="entry name" value="Replication protein A subunit"/>
    <property type="match status" value="1"/>
</dbReference>
<dbReference type="InterPro" id="IPR004591">
    <property type="entry name" value="Rfa1"/>
</dbReference>
<dbReference type="eggNOG" id="KOG0851">
    <property type="taxonomic scope" value="Eukaryota"/>
</dbReference>
<keyword evidence="14 26" id="KW-1133">Transmembrane helix</keyword>
<keyword evidence="16 24" id="KW-0238">DNA-binding</keyword>
<dbReference type="SUPFAM" id="SSF50249">
    <property type="entry name" value="Nucleic acid-binding proteins"/>
    <property type="match status" value="4"/>
</dbReference>
<keyword evidence="11 24" id="KW-0479">Metal-binding</keyword>
<dbReference type="InterPro" id="IPR021261">
    <property type="entry name" value="GPCAT"/>
</dbReference>
<evidence type="ECO:0000259" key="28">
    <source>
        <dbReference type="Pfam" id="PF01336"/>
    </source>
</evidence>
<evidence type="ECO:0000256" key="27">
    <source>
        <dbReference type="SAM" id="SignalP"/>
    </source>
</evidence>
<dbReference type="PANTHER" id="PTHR31201:SF1">
    <property type="entry name" value="GLYCEROPHOSPHOCHOLINE ACYLTRANSFERASE 1"/>
    <property type="match status" value="1"/>
</dbReference>
<dbReference type="GO" id="GO:0005634">
    <property type="term" value="C:nucleus"/>
    <property type="evidence" value="ECO:0007669"/>
    <property type="project" value="UniProtKB-SubCell"/>
</dbReference>
<dbReference type="GO" id="GO:0006656">
    <property type="term" value="P:phosphatidylcholine biosynthetic process"/>
    <property type="evidence" value="ECO:0007669"/>
    <property type="project" value="TreeGrafter"/>
</dbReference>
<evidence type="ECO:0000256" key="17">
    <source>
        <dbReference type="ARBA" id="ARBA00023136"/>
    </source>
</evidence>
<dbReference type="GO" id="GO:0016020">
    <property type="term" value="C:membrane"/>
    <property type="evidence" value="ECO:0007669"/>
    <property type="project" value="UniProtKB-SubCell"/>
</dbReference>
<dbReference type="GO" id="GO:0050385">
    <property type="term" value="F:ureidoglycolate lyase activity"/>
    <property type="evidence" value="ECO:0007669"/>
    <property type="project" value="UniProtKB-EC"/>
</dbReference>
<keyword evidence="21" id="KW-1208">Phospholipid metabolism</keyword>
<evidence type="ECO:0000256" key="11">
    <source>
        <dbReference type="ARBA" id="ARBA00022723"/>
    </source>
</evidence>
<dbReference type="Pfam" id="PF04057">
    <property type="entry name" value="Rep-A_N"/>
    <property type="match status" value="1"/>
</dbReference>
<keyword evidence="33" id="KW-1185">Reference proteome</keyword>
<evidence type="ECO:0000256" key="6">
    <source>
        <dbReference type="ARBA" id="ARBA00022516"/>
    </source>
</evidence>
<dbReference type="GO" id="GO:0004848">
    <property type="term" value="F:ureidoglycolate hydrolase activity"/>
    <property type="evidence" value="ECO:0007669"/>
    <property type="project" value="InterPro"/>
</dbReference>
<evidence type="ECO:0000256" key="12">
    <source>
        <dbReference type="ARBA" id="ARBA00022771"/>
    </source>
</evidence>
<dbReference type="GO" id="GO:0000256">
    <property type="term" value="P:allantoin catabolic process"/>
    <property type="evidence" value="ECO:0007669"/>
    <property type="project" value="InterPro"/>
</dbReference>
<feature type="transmembrane region" description="Helical" evidence="26">
    <location>
        <begin position="452"/>
        <end position="469"/>
    </location>
</feature>
<dbReference type="GO" id="GO:0006260">
    <property type="term" value="P:DNA replication"/>
    <property type="evidence" value="ECO:0007669"/>
    <property type="project" value="UniProtKB-KW"/>
</dbReference>
<dbReference type="InterPro" id="IPR012340">
    <property type="entry name" value="NA-bd_OB-fold"/>
</dbReference>
<evidence type="ECO:0000256" key="3">
    <source>
        <dbReference type="ARBA" id="ARBA00005690"/>
    </source>
</evidence>
<evidence type="ECO:0000256" key="15">
    <source>
        <dbReference type="ARBA" id="ARBA00023098"/>
    </source>
</evidence>
<dbReference type="Pfam" id="PF10998">
    <property type="entry name" value="DUF2838"/>
    <property type="match status" value="1"/>
</dbReference>
<feature type="compositionally biased region" description="Low complexity" evidence="25">
    <location>
        <begin position="863"/>
        <end position="879"/>
    </location>
</feature>
<evidence type="ECO:0000256" key="18">
    <source>
        <dbReference type="ARBA" id="ARBA00023209"/>
    </source>
</evidence>
<dbReference type="FunFam" id="2.40.50.140:FF:000090">
    <property type="entry name" value="Replication protein A subunit"/>
    <property type="match status" value="1"/>
</dbReference>
<dbReference type="GO" id="GO:0006281">
    <property type="term" value="P:DNA repair"/>
    <property type="evidence" value="ECO:0007669"/>
    <property type="project" value="InterPro"/>
</dbReference>
<dbReference type="CDD" id="cd04476">
    <property type="entry name" value="RPA1_DBD_C"/>
    <property type="match status" value="1"/>
</dbReference>
<evidence type="ECO:0000256" key="9">
    <source>
        <dbReference type="ARBA" id="ARBA00022692"/>
    </source>
</evidence>
<keyword evidence="20 24" id="KW-0539">Nucleus</keyword>
<keyword evidence="18" id="KW-0594">Phospholipid biosynthesis</keyword>
<dbReference type="GO" id="GO:0003677">
    <property type="term" value="F:DNA binding"/>
    <property type="evidence" value="ECO:0007669"/>
    <property type="project" value="UniProtKB-KW"/>
</dbReference>
<dbReference type="InterPro" id="IPR007247">
    <property type="entry name" value="Ureidogly_lyase"/>
</dbReference>
<dbReference type="Proteomes" id="UP000002729">
    <property type="component" value="Unassembled WGS sequence"/>
</dbReference>
<evidence type="ECO:0000256" key="10">
    <source>
        <dbReference type="ARBA" id="ARBA00022705"/>
    </source>
</evidence>
<dbReference type="CDD" id="cd04475">
    <property type="entry name" value="RPA1_DBD_B"/>
    <property type="match status" value="1"/>
</dbReference>
<sequence>MVRSAGPGCAVALVALLSAVADESDPYADLYASLLAGQLPGVLTAAGPGVFDDGRRLAYSYAPKLNATTKRGRLNYTYFSPAPFAYRDTANPWAAFFAFDGDYWDGDELRYPNAVTDIDGSYDPGSRTLVLWASPAQAKADWLAALRSVLYRAKASLSVKDRPNVHTRVVWISLLDVEGNRGTSFNVTIALKTATTIITDRSGVRLDADVEDGDEHDDDGAVLEPVPRADDDDDGAVLEPVPRADDDDDGAVLEPEPRADDDDGGAVVEPEPRAYDDEGWSDGQRPSRGDLILEACVDAAVDYFARRRDTYPAIVRQGSRLNAAAARELYGAEDGAAAADGDGRRLNARELREAMRAAAGRVRRRGALRAFRESGNAALRRAVTGDPGTRVRDHVRRVAGDKRRAMAGRVKTLRRRAREPVVVRAVDKALFTLGVGWVVATEYVVLARPEHFGAWYVASLAPLLAHRVVTYRRRRWAYFCLDFCYALNALCMGLAVAALAGGRARGRLFALAFALANGPLLSAILVWRNSFIFHSLDHVTSTALHALPPMWTYAVRWGGGGDAGRALGFPAAADAVAAYAAWQALYVLKTEVVDAAYLRSTPDESTSLRWIARDGKNAMNRLCKGVLVSGGLMRRDEDFDPCTRKTKLTFWAAQLLYTVVTLAPAPLMWRSRRAHEAFLIAMFTTAVYNGASYYIEVFSRRYNLKFDVADDDAGDDDGDDGDDEDHGKIDAGAIEAIISGQASSDTGYSPVIQVINATEIKNNQTGAGSGRFRIVISDGARFTTSMAASQLATMLKGGELQAGCFARLNKFVLNTIQNKSIVILLDVAVVGAPTGLVGAPTSYPDGAPLPSATAAALGGPAAPAPARAFAPQHNARPAPAAAPKPPSNFGAAMRGAAAPGGGGAFRSISELNPYQQRFTIKARVTAKGPMRTWNKPTSSGNLFSVDLLDGSGEIRGTFFKEVADKVFPLLEEGKVYVFQETSGRLKPSNKQYTSIPHEFEVTFGNVTVEPADDDGAIARIVGDWKKISMFADGGGPREGNVDIVGVIKAAFPAGQITSKRTGQELTKREVVLCDDSGYDVRLTFWGELALRDDAFFEAQPVLAAKGLRVSDFGGVSLSSGFGSQLIFDGQEDPESLRLRAWWTEGGGREAPTVALTGASGGSGAPAAFGDRIVLDDIKGRQLGFGEKPDYVTFKGTLNFVKTDRLWYEACAQEGCQKKVVQNSDGTWHCEKCQATNAECKRRYLMSSTFVDDSAQSWVSAFNDHATKIFLGVNADDLAAYKEEVENEDGKFEDYMKQFLFKQYVVKVRVKSEVWQEQSRVKASIVDIFDLDYVAESRDILAALAAAVAEQPAFVFTEDNFRAPKLPANLKVVDVPLVEATDAALEGFGYVLHSADERTVEKKNFEIVQWPAKGWRKCDPGCGDEAGTTEGRFEVRWEGDFFYGNNLAVATTNNTYLDGLGALPEVASADEATCAGDGKAILLWMSDYHGDGAQLFFPERRHPFVVCLGPAACGDDVAPADMRAFYVPAGKGVYFHPGTWHNGVYVAKDVIARLGGDKATFLTRQGRVHSRFSASWAEEFGCVLRVPLTL</sequence>
<keyword evidence="10 24" id="KW-0235">DNA replication</keyword>
<feature type="domain" description="OB" evidence="28">
    <location>
        <begin position="919"/>
        <end position="993"/>
    </location>
</feature>
<keyword evidence="19" id="KW-0456">Lyase</keyword>
<evidence type="ECO:0000256" key="24">
    <source>
        <dbReference type="RuleBase" id="RU364130"/>
    </source>
</evidence>
<dbReference type="GO" id="GO:0016746">
    <property type="term" value="F:acyltransferase activity"/>
    <property type="evidence" value="ECO:0007669"/>
    <property type="project" value="UniProtKB-KW"/>
</dbReference>
<dbReference type="NCBIfam" id="TIGR00617">
    <property type="entry name" value="rpa1"/>
    <property type="match status" value="1"/>
</dbReference>
<dbReference type="InterPro" id="IPR031657">
    <property type="entry name" value="REPA_OB_2"/>
</dbReference>
<feature type="chain" id="PRO_5003262939" description="Replication protein A subunit" evidence="27">
    <location>
        <begin position="22"/>
        <end position="1589"/>
    </location>
</feature>
<feature type="domain" description="Replication protein A OB" evidence="31">
    <location>
        <begin position="1039"/>
        <end position="1127"/>
    </location>
</feature>
<evidence type="ECO:0000256" key="25">
    <source>
        <dbReference type="SAM" id="MobiDB-lite"/>
    </source>
</evidence>
<feature type="transmembrane region" description="Helical" evidence="26">
    <location>
        <begin position="677"/>
        <end position="695"/>
    </location>
</feature>
<evidence type="ECO:0000256" key="8">
    <source>
        <dbReference type="ARBA" id="ARBA00022679"/>
    </source>
</evidence>
<dbReference type="eggNOG" id="KOG2895">
    <property type="taxonomic scope" value="Eukaryota"/>
</dbReference>
<keyword evidence="12 24" id="KW-0863">Zinc-finger</keyword>
<dbReference type="InParanoid" id="F0YE47"/>
<evidence type="ECO:0000259" key="30">
    <source>
        <dbReference type="Pfam" id="PF08646"/>
    </source>
</evidence>
<dbReference type="Pfam" id="PF08646">
    <property type="entry name" value="Rep_fac-A_C"/>
    <property type="match status" value="1"/>
</dbReference>
<dbReference type="InterPro" id="IPR004365">
    <property type="entry name" value="NA-bd_OB_tRNA"/>
</dbReference>
<keyword evidence="13 24" id="KW-0862">Zinc</keyword>
<keyword evidence="6" id="KW-0444">Lipid biosynthesis</keyword>
<dbReference type="GO" id="GO:0006144">
    <property type="term" value="P:purine nucleobase metabolic process"/>
    <property type="evidence" value="ECO:0007669"/>
    <property type="project" value="UniProtKB-KW"/>
</dbReference>
<feature type="compositionally biased region" description="Acidic residues" evidence="25">
    <location>
        <begin position="209"/>
        <end position="221"/>
    </location>
</feature>
<feature type="domain" description="Replication factor-A protein 1 N-terminal" evidence="29">
    <location>
        <begin position="731"/>
        <end position="830"/>
    </location>
</feature>
<dbReference type="InterPro" id="IPR013955">
    <property type="entry name" value="Rep_factor-A_C"/>
</dbReference>
<dbReference type="InterPro" id="IPR011051">
    <property type="entry name" value="RmlC_Cupin_sf"/>
</dbReference>
<evidence type="ECO:0000256" key="5">
    <source>
        <dbReference type="ARBA" id="ARBA00011738"/>
    </source>
</evidence>
<keyword evidence="27" id="KW-0732">Signal</keyword>
<keyword evidence="9 26" id="KW-0812">Transmembrane</keyword>
<dbReference type="Pfam" id="PF04115">
    <property type="entry name" value="Ureidogly_lyase"/>
    <property type="match status" value="1"/>
</dbReference>
<dbReference type="RefSeq" id="XP_009038808.1">
    <property type="nucleotide sequence ID" value="XM_009040560.1"/>
</dbReference>
<dbReference type="InterPro" id="IPR047192">
    <property type="entry name" value="Euk_RPA1_DBD_C"/>
</dbReference>
<dbReference type="InterPro" id="IPR024060">
    <property type="entry name" value="Ureidoglycolate_lyase_dom_sf"/>
</dbReference>
<comment type="similarity">
    <text evidence="4">Belongs to the GPC1 family.</text>
</comment>
<evidence type="ECO:0000313" key="32">
    <source>
        <dbReference type="EMBL" id="EGB06636.1"/>
    </source>
</evidence>
<feature type="region of interest" description="Disordered" evidence="25">
    <location>
        <begin position="209"/>
        <end position="287"/>
    </location>
</feature>
<evidence type="ECO:0000256" key="23">
    <source>
        <dbReference type="ARBA" id="ARBA00047684"/>
    </source>
</evidence>
<dbReference type="OrthoDB" id="1751331at2759"/>
<evidence type="ECO:0000256" key="16">
    <source>
        <dbReference type="ARBA" id="ARBA00023125"/>
    </source>
</evidence>
<protein>
    <recommendedName>
        <fullName evidence="24">Replication protein A subunit</fullName>
    </recommendedName>
</protein>
<dbReference type="EMBL" id="GL833134">
    <property type="protein sequence ID" value="EGB06636.1"/>
    <property type="molecule type" value="Genomic_DNA"/>
</dbReference>
<evidence type="ECO:0000256" key="22">
    <source>
        <dbReference type="ARBA" id="ARBA00023315"/>
    </source>
</evidence>
<evidence type="ECO:0000259" key="31">
    <source>
        <dbReference type="Pfam" id="PF16900"/>
    </source>
</evidence>
<dbReference type="InterPro" id="IPR007199">
    <property type="entry name" value="Rep_factor-A_N"/>
</dbReference>
<evidence type="ECO:0000256" key="2">
    <source>
        <dbReference type="ARBA" id="ARBA00004141"/>
    </source>
</evidence>
<feature type="transmembrane region" description="Helical" evidence="26">
    <location>
        <begin position="508"/>
        <end position="527"/>
    </location>
</feature>
<comment type="subunit">
    <text evidence="5">Homodimer.</text>
</comment>
<evidence type="ECO:0000256" key="14">
    <source>
        <dbReference type="ARBA" id="ARBA00022989"/>
    </source>
</evidence>
<evidence type="ECO:0000256" key="13">
    <source>
        <dbReference type="ARBA" id="ARBA00022833"/>
    </source>
</evidence>
<reference evidence="32 33" key="1">
    <citation type="journal article" date="2011" name="Proc. Natl. Acad. Sci. U.S.A.">
        <title>Niche of harmful alga Aureococcus anophagefferens revealed through ecogenomics.</title>
        <authorList>
            <person name="Gobler C.J."/>
            <person name="Berry D.L."/>
            <person name="Dyhrman S.T."/>
            <person name="Wilhelm S.W."/>
            <person name="Salamov A."/>
            <person name="Lobanov A.V."/>
            <person name="Zhang Y."/>
            <person name="Collier J.L."/>
            <person name="Wurch L.L."/>
            <person name="Kustka A.B."/>
            <person name="Dill B.D."/>
            <person name="Shah M."/>
            <person name="VerBerkmoes N.C."/>
            <person name="Kuo A."/>
            <person name="Terry A."/>
            <person name="Pangilinan J."/>
            <person name="Lindquist E.A."/>
            <person name="Lucas S."/>
            <person name="Paulsen I.T."/>
            <person name="Hattenrath-Lehmann T.K."/>
            <person name="Talmage S.C."/>
            <person name="Walker E.A."/>
            <person name="Koch F."/>
            <person name="Burson A.M."/>
            <person name="Marcoval M.A."/>
            <person name="Tang Y.Z."/>
            <person name="Lecleir G.R."/>
            <person name="Coyne K.J."/>
            <person name="Berg G.M."/>
            <person name="Bertrand E.M."/>
            <person name="Saito M.A."/>
            <person name="Gladyshev V.N."/>
            <person name="Grigoriev I.V."/>
        </authorList>
    </citation>
    <scope>NUCLEOTIDE SEQUENCE [LARGE SCALE GENOMIC DNA]</scope>
    <source>
        <strain evidence="33">CCMP 1984</strain>
    </source>
</reference>